<dbReference type="RefSeq" id="WP_117364546.1">
    <property type="nucleotide sequence ID" value="NZ_CP024047.1"/>
</dbReference>
<dbReference type="Proteomes" id="UP000258707">
    <property type="component" value="Chromosome"/>
</dbReference>
<evidence type="ECO:0000313" key="2">
    <source>
        <dbReference type="EMBL" id="AXR78477.1"/>
    </source>
</evidence>
<protein>
    <recommendedName>
        <fullName evidence="1">DUF7511 domain-containing protein</fullName>
    </recommendedName>
</protein>
<evidence type="ECO:0000259" key="1">
    <source>
        <dbReference type="Pfam" id="PF24351"/>
    </source>
</evidence>
<evidence type="ECO:0000313" key="5">
    <source>
        <dbReference type="Proteomes" id="UP000258707"/>
    </source>
</evidence>
<dbReference type="GeneID" id="37641924"/>
<evidence type="ECO:0000313" key="4">
    <source>
        <dbReference type="Proteomes" id="UP000258613"/>
    </source>
</evidence>
<dbReference type="Proteomes" id="UP000258613">
    <property type="component" value="Chromosome"/>
</dbReference>
<name>A0A346PPK5_9EURY</name>
<organism evidence="3 4">
    <name type="scientific">Natrarchaeobaculum sulfurireducens</name>
    <dbReference type="NCBI Taxonomy" id="2044521"/>
    <lineage>
        <taxon>Archaea</taxon>
        <taxon>Methanobacteriati</taxon>
        <taxon>Methanobacteriota</taxon>
        <taxon>Stenosarchaea group</taxon>
        <taxon>Halobacteria</taxon>
        <taxon>Halobacteriales</taxon>
        <taxon>Natrialbaceae</taxon>
        <taxon>Natrarchaeobaculum</taxon>
    </lineage>
</organism>
<dbReference type="OrthoDB" id="196937at2157"/>
<dbReference type="AlphaFoldDB" id="A0A346PPK5"/>
<accession>A0A346PG32</accession>
<evidence type="ECO:0000313" key="3">
    <source>
        <dbReference type="EMBL" id="AXR81450.1"/>
    </source>
</evidence>
<dbReference type="InterPro" id="IPR055933">
    <property type="entry name" value="DUF7511"/>
</dbReference>
<reference evidence="4" key="2">
    <citation type="submission" date="2018-02" db="EMBL/GenBank/DDBJ databases">
        <title>Phenotypic and genomic properties of facultatively anaerobic sulfur-reducing natronoarchaea from hypersaline soda lakes.</title>
        <authorList>
            <person name="Sorokin D.Y."/>
            <person name="Kublanov I.V."/>
            <person name="Roman P."/>
            <person name="Sinninghe Damste J.S."/>
            <person name="Golyshin P.N."/>
            <person name="Rojo D."/>
            <person name="Ciordia S."/>
            <person name="Mena M.D.C."/>
            <person name="Ferrer M."/>
            <person name="Messina E."/>
            <person name="Smedile F."/>
            <person name="La Spada G."/>
            <person name="La Cono V."/>
            <person name="Yakimov M.M."/>
        </authorList>
    </citation>
    <scope>NUCLEOTIDE SEQUENCE [LARGE SCALE GENOMIC DNA]</scope>
    <source>
        <strain evidence="4">AArc-Mg</strain>
    </source>
</reference>
<proteinExistence type="predicted"/>
<dbReference type="EMBL" id="CP024047">
    <property type="protein sequence ID" value="AXR78477.1"/>
    <property type="molecule type" value="Genomic_DNA"/>
</dbReference>
<accession>A0A346PPK5</accession>
<reference evidence="5" key="1">
    <citation type="submission" date="2017-10" db="EMBL/GenBank/DDBJ databases">
        <title>Phenotypic and genomic properties of facultatively anaerobic sulfur-reducing natronoarchaea from hypersaline soda lakes.</title>
        <authorList>
            <person name="Sorokin D.Y."/>
            <person name="Kublanov I.V."/>
            <person name="Roman P."/>
            <person name="Sinninghe Damste J.S."/>
            <person name="Golyshin P.N."/>
            <person name="Rojo D."/>
            <person name="Ciordia S."/>
            <person name="Mena Md.C."/>
            <person name="Ferrer M."/>
            <person name="Messina E."/>
            <person name="Smedile F."/>
            <person name="La Spada G."/>
            <person name="La Cono V."/>
            <person name="Yakimov M.M."/>
        </authorList>
    </citation>
    <scope>NUCLEOTIDE SEQUENCE [LARGE SCALE GENOMIC DNA]</scope>
    <source>
        <strain evidence="5">AArc1</strain>
    </source>
</reference>
<dbReference type="EMBL" id="CP027033">
    <property type="protein sequence ID" value="AXR81450.1"/>
    <property type="molecule type" value="Genomic_DNA"/>
</dbReference>
<gene>
    <name evidence="2" type="ORF">AArc1_2160</name>
    <name evidence="3" type="ORF">AArcMg_1436</name>
</gene>
<dbReference type="KEGG" id="nag:AArcMg_1436"/>
<dbReference type="Pfam" id="PF24351">
    <property type="entry name" value="DUF7511"/>
    <property type="match status" value="1"/>
</dbReference>
<sequence>MTVNDAPVPEDAQCSGVPLELLTDDERVWTAVPVDATGEDRMCKWISVDADVLCDLEEWR</sequence>
<keyword evidence="4" id="KW-1185">Reference proteome</keyword>
<dbReference type="KEGG" id="nan:AArc1_2160"/>
<feature type="domain" description="DUF7511" evidence="1">
    <location>
        <begin position="25"/>
        <end position="60"/>
    </location>
</feature>
<reference evidence="3" key="3">
    <citation type="journal article" date="2019" name="Int. J. Syst. Evol. Microbiol.">
        <title>Natronolimnobius sulfurireducens sp. nov. and Halalkaliarchaeum desulfuricum gen. nov., sp. nov., the first sulfur-respiring alkaliphilic haloarchaea from hypersaline alkaline lakes.</title>
        <authorList>
            <person name="Sorokin D.Y."/>
            <person name="Yakimov M."/>
            <person name="Messina E."/>
            <person name="Merkel A.Y."/>
            <person name="Bale N.J."/>
            <person name="Sinninghe Damste J.S."/>
        </authorList>
    </citation>
    <scope>NUCLEOTIDE SEQUENCE</scope>
    <source>
        <strain evidence="3">AArc-Mg</strain>
        <strain evidence="2">AArc1</strain>
    </source>
</reference>